<dbReference type="InterPro" id="IPR050529">
    <property type="entry name" value="CYP450_sterol_14alpha_dmase"/>
</dbReference>
<accession>A0A9N9XY36</accession>
<evidence type="ECO:0000256" key="7">
    <source>
        <dbReference type="PIRSR" id="PIRSR602403-1"/>
    </source>
</evidence>
<feature type="binding site" description="axial binding residue" evidence="7">
    <location>
        <position position="437"/>
    </location>
    <ligand>
        <name>heme</name>
        <dbReference type="ChEBI" id="CHEBI:30413"/>
    </ligand>
    <ligandPart>
        <name>Fe</name>
        <dbReference type="ChEBI" id="CHEBI:18248"/>
    </ligandPart>
</feature>
<proteinExistence type="inferred from homology"/>
<dbReference type="InterPro" id="IPR001128">
    <property type="entry name" value="Cyt_P450"/>
</dbReference>
<dbReference type="EMBL" id="CABFNO020001379">
    <property type="protein sequence ID" value="CAG9983990.1"/>
    <property type="molecule type" value="Genomic_DNA"/>
</dbReference>
<comment type="cofactor">
    <cofactor evidence="1 7">
        <name>heme</name>
        <dbReference type="ChEBI" id="CHEBI:30413"/>
    </cofactor>
</comment>
<keyword evidence="4 7" id="KW-0479">Metal-binding</keyword>
<evidence type="ECO:0000256" key="4">
    <source>
        <dbReference type="ARBA" id="ARBA00022723"/>
    </source>
</evidence>
<dbReference type="PANTHER" id="PTHR24304:SF2">
    <property type="entry name" value="24-HYDROXYCHOLESTEROL 7-ALPHA-HYDROXYLASE"/>
    <property type="match status" value="1"/>
</dbReference>
<protein>
    <recommendedName>
        <fullName evidence="10">Cytochrome P450</fullName>
    </recommendedName>
</protein>
<organism evidence="8 9">
    <name type="scientific">Clonostachys byssicola</name>
    <dbReference type="NCBI Taxonomy" id="160290"/>
    <lineage>
        <taxon>Eukaryota</taxon>
        <taxon>Fungi</taxon>
        <taxon>Dikarya</taxon>
        <taxon>Ascomycota</taxon>
        <taxon>Pezizomycotina</taxon>
        <taxon>Sordariomycetes</taxon>
        <taxon>Hypocreomycetidae</taxon>
        <taxon>Hypocreales</taxon>
        <taxon>Bionectriaceae</taxon>
        <taxon>Clonostachys</taxon>
    </lineage>
</organism>
<keyword evidence="6" id="KW-0503">Monooxygenase</keyword>
<dbReference type="InterPro" id="IPR036396">
    <property type="entry name" value="Cyt_P450_sf"/>
</dbReference>
<dbReference type="PRINTS" id="PR00465">
    <property type="entry name" value="EP450IV"/>
</dbReference>
<dbReference type="Gene3D" id="1.10.630.10">
    <property type="entry name" value="Cytochrome P450"/>
    <property type="match status" value="1"/>
</dbReference>
<comment type="caution">
    <text evidence="8">The sequence shown here is derived from an EMBL/GenBank/DDBJ whole genome shotgun (WGS) entry which is preliminary data.</text>
</comment>
<dbReference type="SUPFAM" id="SSF48264">
    <property type="entry name" value="Cytochrome P450"/>
    <property type="match status" value="1"/>
</dbReference>
<evidence type="ECO:0000313" key="9">
    <source>
        <dbReference type="Proteomes" id="UP000754883"/>
    </source>
</evidence>
<keyword evidence="6" id="KW-0560">Oxidoreductase</keyword>
<dbReference type="GO" id="GO:0005506">
    <property type="term" value="F:iron ion binding"/>
    <property type="evidence" value="ECO:0007669"/>
    <property type="project" value="InterPro"/>
</dbReference>
<evidence type="ECO:0000313" key="8">
    <source>
        <dbReference type="EMBL" id="CAG9983990.1"/>
    </source>
</evidence>
<keyword evidence="3 7" id="KW-0349">Heme</keyword>
<dbReference type="Pfam" id="PF00067">
    <property type="entry name" value="p450"/>
    <property type="match status" value="1"/>
</dbReference>
<name>A0A9N9XY36_9HYPO</name>
<keyword evidence="9" id="KW-1185">Reference proteome</keyword>
<dbReference type="CDD" id="cd11040">
    <property type="entry name" value="CYP7_CYP8-like"/>
    <property type="match status" value="1"/>
</dbReference>
<comment type="similarity">
    <text evidence="2">Belongs to the cytochrome P450 family.</text>
</comment>
<evidence type="ECO:0000256" key="2">
    <source>
        <dbReference type="ARBA" id="ARBA00010617"/>
    </source>
</evidence>
<reference evidence="8" key="1">
    <citation type="submission" date="2021-10" db="EMBL/GenBank/DDBJ databases">
        <authorList>
            <person name="Piombo E."/>
        </authorList>
    </citation>
    <scope>NUCLEOTIDE SEQUENCE</scope>
</reference>
<evidence type="ECO:0000256" key="5">
    <source>
        <dbReference type="ARBA" id="ARBA00023004"/>
    </source>
</evidence>
<evidence type="ECO:0000256" key="1">
    <source>
        <dbReference type="ARBA" id="ARBA00001971"/>
    </source>
</evidence>
<sequence length="501" mass="57739">MDQFTVVCVTTAALWLGWRVWSFTLWPMLHPELPRRYPYLVPVVGHIKAMVNHTGRVFTRGKAYFGNTREIFSLVVMGEELYVVTNPSDIQEVFKQAASLDHDAMAVDILLDTGMTKETITQIFEPVYRSKNYIKATHDDFRLQMHPGPRLDKVQADFLAHIDKSLRFDKISGPMVKSLPTGGKVVSLWEWCGQILIDSAIEAFFSRALYEANPDMLQDFVSFDEESWKLPYRLPKFAAKKMYGSMDKCILAISKWLEYPKEKRQAAWIVDQMIEGLDEVKVTGSYQRGAMVFVLFRLVNTNAFRLCFWCLAYLLFDQELLNVIKEEMQPAWNREGEGSLDMQYLLDKCPRLSSFYEEVLRITVDSVGARVVMKETMIGNKKLSAGRKVLMPFRQGHYDPEFFGSDAASFNPTRFLDNEKLTRSASWKPFGGGQAWCPGRFMARREVYMFLVVVLFRFNTDLYSPDHRTPEFPVLDDSYPWGGILTPKPGQKVLVEISKRV</sequence>
<dbReference type="Proteomes" id="UP000754883">
    <property type="component" value="Unassembled WGS sequence"/>
</dbReference>
<dbReference type="OrthoDB" id="1470350at2759"/>
<evidence type="ECO:0000256" key="3">
    <source>
        <dbReference type="ARBA" id="ARBA00022617"/>
    </source>
</evidence>
<evidence type="ECO:0008006" key="10">
    <source>
        <dbReference type="Google" id="ProtNLM"/>
    </source>
</evidence>
<gene>
    <name evidence="8" type="ORF">CBYS24578_00008495</name>
</gene>
<dbReference type="GO" id="GO:0008395">
    <property type="term" value="F:steroid hydroxylase activity"/>
    <property type="evidence" value="ECO:0007669"/>
    <property type="project" value="TreeGrafter"/>
</dbReference>
<dbReference type="AlphaFoldDB" id="A0A9N9XY36"/>
<dbReference type="GO" id="GO:0020037">
    <property type="term" value="F:heme binding"/>
    <property type="evidence" value="ECO:0007669"/>
    <property type="project" value="InterPro"/>
</dbReference>
<evidence type="ECO:0000256" key="6">
    <source>
        <dbReference type="ARBA" id="ARBA00023033"/>
    </source>
</evidence>
<dbReference type="PANTHER" id="PTHR24304">
    <property type="entry name" value="CYTOCHROME P450 FAMILY 7"/>
    <property type="match status" value="1"/>
</dbReference>
<dbReference type="GO" id="GO:0016705">
    <property type="term" value="F:oxidoreductase activity, acting on paired donors, with incorporation or reduction of molecular oxygen"/>
    <property type="evidence" value="ECO:0007669"/>
    <property type="project" value="InterPro"/>
</dbReference>
<dbReference type="InterPro" id="IPR002403">
    <property type="entry name" value="Cyt_P450_E_grp-IV"/>
</dbReference>
<keyword evidence="5 7" id="KW-0408">Iron</keyword>